<protein>
    <submittedName>
        <fullName evidence="3">Uncharacterized protein</fullName>
    </submittedName>
</protein>
<sequence length="44" mass="4760">MSTFQRVIAAEDAVVHSNERPVFTSTIALEGTGQSDERRPSVGL</sequence>
<evidence type="ECO:0000313" key="3">
    <source>
        <dbReference type="EMBL" id="RAW28698.1"/>
    </source>
</evidence>
<reference evidence="1" key="2">
    <citation type="submission" date="2018-05" db="EMBL/GenBank/DDBJ databases">
        <title>Effector identification in a new, highly contiguous assembly of the strawberry crown rot pathogen Phytophthora cactorum.</title>
        <authorList>
            <person name="Armitage A.D."/>
            <person name="Nellist C.F."/>
            <person name="Bates H."/>
            <person name="Vickerstaff R.J."/>
            <person name="Harrison R.J."/>
        </authorList>
    </citation>
    <scope>NUCLEOTIDE SEQUENCE</scope>
    <source>
        <strain evidence="1">P421</strain>
    </source>
</reference>
<evidence type="ECO:0000313" key="1">
    <source>
        <dbReference type="EMBL" id="KAG3196847.1"/>
    </source>
</evidence>
<dbReference type="VEuPathDB" id="FungiDB:PC110_g22390"/>
<organism evidence="3 4">
    <name type="scientific">Phytophthora cactorum</name>
    <dbReference type="NCBI Taxonomy" id="29920"/>
    <lineage>
        <taxon>Eukaryota</taxon>
        <taxon>Sar</taxon>
        <taxon>Stramenopiles</taxon>
        <taxon>Oomycota</taxon>
        <taxon>Peronosporomycetes</taxon>
        <taxon>Peronosporales</taxon>
        <taxon>Peronosporaceae</taxon>
        <taxon>Phytophthora</taxon>
    </lineage>
</organism>
<dbReference type="EMBL" id="MJFZ01000473">
    <property type="protein sequence ID" value="RAW28698.1"/>
    <property type="molecule type" value="Genomic_DNA"/>
</dbReference>
<evidence type="ECO:0000313" key="4">
    <source>
        <dbReference type="Proteomes" id="UP000251314"/>
    </source>
</evidence>
<evidence type="ECO:0000313" key="2">
    <source>
        <dbReference type="EMBL" id="RAW21167.1"/>
    </source>
</evidence>
<dbReference type="Proteomes" id="UP000251314">
    <property type="component" value="Unassembled WGS sequence"/>
</dbReference>
<keyword evidence="4" id="KW-1185">Reference proteome</keyword>
<dbReference type="AlphaFoldDB" id="A0A329RZL5"/>
<dbReference type="Proteomes" id="UP000760860">
    <property type="component" value="Unassembled WGS sequence"/>
</dbReference>
<proteinExistence type="predicted"/>
<accession>A0A329RZL5</accession>
<name>A0A329RZL5_9STRA</name>
<dbReference type="EMBL" id="MJFZ01001996">
    <property type="protein sequence ID" value="RAW21167.1"/>
    <property type="molecule type" value="Genomic_DNA"/>
</dbReference>
<dbReference type="EMBL" id="RCMV01003936">
    <property type="protein sequence ID" value="KAG3196847.1"/>
    <property type="molecule type" value="Genomic_DNA"/>
</dbReference>
<comment type="caution">
    <text evidence="3">The sequence shown here is derived from an EMBL/GenBank/DDBJ whole genome shotgun (WGS) entry which is preliminary data.</text>
</comment>
<gene>
    <name evidence="3" type="ORF">PC110_g14941</name>
    <name evidence="2" type="ORF">PC110_g22390</name>
    <name evidence="1" type="ORF">PC129_g24630</name>
</gene>
<dbReference type="VEuPathDB" id="FungiDB:PC110_g14941"/>
<reference evidence="3 4" key="1">
    <citation type="submission" date="2018-01" db="EMBL/GenBank/DDBJ databases">
        <title>Draft genome of the strawberry crown rot pathogen Phytophthora cactorum.</title>
        <authorList>
            <person name="Armitage A.D."/>
            <person name="Lysoe E."/>
            <person name="Nellist C.F."/>
            <person name="Harrison R.J."/>
            <person name="Brurberg M.B."/>
        </authorList>
    </citation>
    <scope>NUCLEOTIDE SEQUENCE [LARGE SCALE GENOMIC DNA]</scope>
    <source>
        <strain evidence="3 4">10300</strain>
    </source>
</reference>